<gene>
    <name evidence="1" type="ORF">BGW38_010791</name>
</gene>
<dbReference type="Proteomes" id="UP000780801">
    <property type="component" value="Unassembled WGS sequence"/>
</dbReference>
<sequence>IDPIDLAAFDKPLEVNAERQYARVSVLLGLLVQLNPTESNKRKANMVEKSPHVFAMAPLTARFTLLPIGQKMIGRT</sequence>
<evidence type="ECO:0000313" key="1">
    <source>
        <dbReference type="EMBL" id="KAF9582766.1"/>
    </source>
</evidence>
<proteinExistence type="predicted"/>
<keyword evidence="2" id="KW-1185">Reference proteome</keyword>
<dbReference type="OrthoDB" id="2392730at2759"/>
<organism evidence="1 2">
    <name type="scientific">Lunasporangiospora selenospora</name>
    <dbReference type="NCBI Taxonomy" id="979761"/>
    <lineage>
        <taxon>Eukaryota</taxon>
        <taxon>Fungi</taxon>
        <taxon>Fungi incertae sedis</taxon>
        <taxon>Mucoromycota</taxon>
        <taxon>Mortierellomycotina</taxon>
        <taxon>Mortierellomycetes</taxon>
        <taxon>Mortierellales</taxon>
        <taxon>Mortierellaceae</taxon>
        <taxon>Lunasporangiospora</taxon>
    </lineage>
</organism>
<dbReference type="EMBL" id="JAABOA010000933">
    <property type="protein sequence ID" value="KAF9582766.1"/>
    <property type="molecule type" value="Genomic_DNA"/>
</dbReference>
<comment type="caution">
    <text evidence="1">The sequence shown here is derived from an EMBL/GenBank/DDBJ whole genome shotgun (WGS) entry which is preliminary data.</text>
</comment>
<evidence type="ECO:0000313" key="2">
    <source>
        <dbReference type="Proteomes" id="UP000780801"/>
    </source>
</evidence>
<reference evidence="1" key="1">
    <citation type="journal article" date="2020" name="Fungal Divers.">
        <title>Resolving the Mortierellaceae phylogeny through synthesis of multi-gene phylogenetics and phylogenomics.</title>
        <authorList>
            <person name="Vandepol N."/>
            <person name="Liber J."/>
            <person name="Desiro A."/>
            <person name="Na H."/>
            <person name="Kennedy M."/>
            <person name="Barry K."/>
            <person name="Grigoriev I.V."/>
            <person name="Miller A.N."/>
            <person name="O'Donnell K."/>
            <person name="Stajich J.E."/>
            <person name="Bonito G."/>
        </authorList>
    </citation>
    <scope>NUCLEOTIDE SEQUENCE</scope>
    <source>
        <strain evidence="1">KOD1015</strain>
    </source>
</reference>
<accession>A0A9P6FX87</accession>
<feature type="non-terminal residue" evidence="1">
    <location>
        <position position="76"/>
    </location>
</feature>
<protein>
    <submittedName>
        <fullName evidence="1">Uncharacterized protein</fullName>
    </submittedName>
</protein>
<dbReference type="AlphaFoldDB" id="A0A9P6FX87"/>
<name>A0A9P6FX87_9FUNG</name>